<comment type="caution">
    <text evidence="2">The sequence shown here is derived from an EMBL/GenBank/DDBJ whole genome shotgun (WGS) entry which is preliminary data.</text>
</comment>
<dbReference type="PANTHER" id="PTHR46145:SF4">
    <property type="entry name" value="HEPARANASE"/>
    <property type="match status" value="1"/>
</dbReference>
<keyword evidence="1" id="KW-0732">Signal</keyword>
<keyword evidence="3" id="KW-1185">Reference proteome</keyword>
<dbReference type="Gene3D" id="3.20.20.80">
    <property type="entry name" value="Glycosidases"/>
    <property type="match status" value="1"/>
</dbReference>
<gene>
    <name evidence="2" type="ORF">WG901_09570</name>
</gene>
<feature type="chain" id="PRO_5045098386" description="Glycosyl hydrolase family 79" evidence="1">
    <location>
        <begin position="24"/>
        <end position="506"/>
    </location>
</feature>
<dbReference type="SUPFAM" id="SSF51445">
    <property type="entry name" value="(Trans)glycosidases"/>
    <property type="match status" value="1"/>
</dbReference>
<protein>
    <recommendedName>
        <fullName evidence="4">Glycosyl hydrolase family 79</fullName>
    </recommendedName>
</protein>
<organism evidence="2 3">
    <name type="scientific">Novosphingobium anseongense</name>
    <dbReference type="NCBI Taxonomy" id="3133436"/>
    <lineage>
        <taxon>Bacteria</taxon>
        <taxon>Pseudomonadati</taxon>
        <taxon>Pseudomonadota</taxon>
        <taxon>Alphaproteobacteria</taxon>
        <taxon>Sphingomonadales</taxon>
        <taxon>Sphingomonadaceae</taxon>
        <taxon>Novosphingobium</taxon>
    </lineage>
</organism>
<dbReference type="RefSeq" id="WP_339586840.1">
    <property type="nucleotide sequence ID" value="NZ_JBBHJZ010000002.1"/>
</dbReference>
<dbReference type="InterPro" id="IPR017853">
    <property type="entry name" value="GH"/>
</dbReference>
<evidence type="ECO:0000256" key="1">
    <source>
        <dbReference type="SAM" id="SignalP"/>
    </source>
</evidence>
<accession>A0ABU8RVZ7</accession>
<feature type="signal peptide" evidence="1">
    <location>
        <begin position="1"/>
        <end position="23"/>
    </location>
</feature>
<proteinExistence type="predicted"/>
<evidence type="ECO:0008006" key="4">
    <source>
        <dbReference type="Google" id="ProtNLM"/>
    </source>
</evidence>
<reference evidence="2 3" key="1">
    <citation type="submission" date="2024-03" db="EMBL/GenBank/DDBJ databases">
        <authorList>
            <person name="Jo J.-H."/>
        </authorList>
    </citation>
    <scope>NUCLEOTIDE SEQUENCE [LARGE SCALE GENOMIC DNA]</scope>
    <source>
        <strain evidence="2 3">PS1R-30</strain>
    </source>
</reference>
<evidence type="ECO:0000313" key="3">
    <source>
        <dbReference type="Proteomes" id="UP001361239"/>
    </source>
</evidence>
<evidence type="ECO:0000313" key="2">
    <source>
        <dbReference type="EMBL" id="MEJ5976881.1"/>
    </source>
</evidence>
<dbReference type="PANTHER" id="PTHR46145">
    <property type="entry name" value="HEPARANASE"/>
    <property type="match status" value="1"/>
</dbReference>
<name>A0ABU8RVZ7_9SPHN</name>
<dbReference type="EMBL" id="JBBHJZ010000002">
    <property type="protein sequence ID" value="MEJ5976881.1"/>
    <property type="molecule type" value="Genomic_DNA"/>
</dbReference>
<dbReference type="Proteomes" id="UP001361239">
    <property type="component" value="Unassembled WGS sequence"/>
</dbReference>
<sequence>MTRRTGIALVAFLAAGITAPALGAGQRSSGLSSLPATGTVDPRFLSYNIEMAEVTGGNFWKPYSAPPAGGPKAYRGPIDLDSAKLRHLAAALAPAYVRYSGTWANATWFTDAEAAPAKAPAGFDTVLTRQQWRSAVSFAKASDAKIVTSFASSLGTRDAAGVWQTDTAARWLAYTRQIGGTIAAAEFVNEPSVIQLTQPPKGYTPEDYRRDYARFVGWIRKASPQTLIVAPGTAELAEPARSIMRKSQTVWENEQLLALDSPKPDVFSFHFYSAISLRCGGAMMGSALAKAASPALLDSVDAAIALVTHDRDRLAPGKPIWNTESAEGACGGNPWAATFADSFRFVDTLGRSARQGVRVFMHNTLAASDYALLDEKDFSPRPNYWAAVLWKRTMGTTVLAPPVTPSPEFRVYAHCLPGKKGGVGLAAVNVGDTPQQIAVGPRAQAWVLTAPAIDSKALLVNGQAPSLSANGSLAGLDAVPAAGSLTVPGKGIVFVAVAGAGNRACR</sequence>